<protein>
    <submittedName>
        <fullName evidence="1">Uncharacterized protein</fullName>
    </submittedName>
</protein>
<dbReference type="AlphaFoldDB" id="A0A0C2GUZ7"/>
<accession>A0A0C2GUZ7</accession>
<dbReference type="PANTHER" id="PTHR21523:SF37">
    <property type="entry name" value="MLT-TEN (MLT-10) RELATED"/>
    <property type="match status" value="1"/>
</dbReference>
<name>A0A0C2GUZ7_9BILA</name>
<evidence type="ECO:0000313" key="2">
    <source>
        <dbReference type="Proteomes" id="UP000054047"/>
    </source>
</evidence>
<dbReference type="Proteomes" id="UP000054047">
    <property type="component" value="Unassembled WGS sequence"/>
</dbReference>
<dbReference type="PANTHER" id="PTHR21523">
    <property type="match status" value="1"/>
</dbReference>
<keyword evidence="2" id="KW-1185">Reference proteome</keyword>
<proteinExistence type="predicted"/>
<reference evidence="1 2" key="1">
    <citation type="submission" date="2013-12" db="EMBL/GenBank/DDBJ databases">
        <title>Draft genome of the parsitic nematode Ancylostoma duodenale.</title>
        <authorList>
            <person name="Mitreva M."/>
        </authorList>
    </citation>
    <scope>NUCLEOTIDE SEQUENCE [LARGE SCALE GENOMIC DNA]</scope>
    <source>
        <strain evidence="1 2">Zhejiang</strain>
    </source>
</reference>
<dbReference type="EMBL" id="KN727642">
    <property type="protein sequence ID" value="KIH65235.1"/>
    <property type="molecule type" value="Genomic_DNA"/>
</dbReference>
<sequence length="297" mass="33457">MENLVRLPFEEDGNSTEVHPELAKYPSALRPFINATAITGKRRTNSSEEEVITDEDVADVNEDDESHKVNTAHYDGKKTTVTISTEAGTGLYQHWLDQAVSGLMAAVATKKLESVPEYLRTAHQTCAKGAKTVQAHAKCVVVLLDAELKYQKWSAKFGKAKIIGENGIRWVETQKRRRRTETIRGGFRQYQKGTISRLSPVNSYGKNAIHPLDEMRGTLPKEDFSSDGGWVGAFRMRAKRSIVDENAMQTATKTMRVKTVQHYNLSEEPHVSPLAQLAKKLIHTVRTFKNKNKDYKR</sequence>
<evidence type="ECO:0000313" key="1">
    <source>
        <dbReference type="EMBL" id="KIH65235.1"/>
    </source>
</evidence>
<dbReference type="OrthoDB" id="5810331at2759"/>
<gene>
    <name evidence="1" type="ORF">ANCDUO_04441</name>
</gene>
<organism evidence="1 2">
    <name type="scientific">Ancylostoma duodenale</name>
    <dbReference type="NCBI Taxonomy" id="51022"/>
    <lineage>
        <taxon>Eukaryota</taxon>
        <taxon>Metazoa</taxon>
        <taxon>Ecdysozoa</taxon>
        <taxon>Nematoda</taxon>
        <taxon>Chromadorea</taxon>
        <taxon>Rhabditida</taxon>
        <taxon>Rhabditina</taxon>
        <taxon>Rhabditomorpha</taxon>
        <taxon>Strongyloidea</taxon>
        <taxon>Ancylostomatidae</taxon>
        <taxon>Ancylostomatinae</taxon>
        <taxon>Ancylostoma</taxon>
    </lineage>
</organism>